<keyword evidence="10" id="KW-0969">Cilium</keyword>
<evidence type="ECO:0000313" key="11">
    <source>
        <dbReference type="Proteomes" id="UP000244792"/>
    </source>
</evidence>
<dbReference type="Gene3D" id="2.60.98.20">
    <property type="entry name" value="Flagellar hook protein FlgE"/>
    <property type="match status" value="2"/>
</dbReference>
<keyword evidence="10" id="KW-0966">Cell projection</keyword>
<evidence type="ECO:0000256" key="5">
    <source>
        <dbReference type="RuleBase" id="RU362116"/>
    </source>
</evidence>
<dbReference type="NCBIfam" id="TIGR03506">
    <property type="entry name" value="FlgEFG_subfam"/>
    <property type="match status" value="2"/>
</dbReference>
<sequence length="562" mass="57779">MLRAMSSAVSGLQNNQTAMDVIGNNIANVNTIGFKASTVTFSQMLSQTLSGASAPQNGLGGINPMQIGLGTQIAAISTPFTSSSTENTGVNTDLAIQGNGFFIVNNGSQNFYTRDGSFNVDANGNLVNSAGLKVQGWQADSSGVVNPSGPVSDLKIPIGQSMPAKQSNNITMTGNLDASQYANTSTSSTPYAVTSSGAIYDSLGVSHSVTTVITPTGAQNTWKWRTLTTLPSANVPSKTASSAPIGATQTGNITLSFNGYAIQSIVGDNVPYNLTITVQNGDSPSTIEQKVINAINNDQILKNYFVASNSTTTPGSVNLQSKLVDPTGTYGTNWLQITENDGSTGAATGLNGFSYVPTDVGTTPVSNVYATSGYGTLTFNSNGSLSNVTTTYPTPSSSTATLLINPSTGASTPWTPTINFFGMTQYGGSSSLNFASQDGYSSGSLQSYSIDQSGVITGTYSNGLTNAIGQIALANFPNPSGLTSNGSNIYSTSSNSGTAQIGAAGSGGIGTIIPSALEMSNVDLSQQFTNLITTERGYEANARVITTSDQMLQELLSLKAAP</sequence>
<evidence type="ECO:0000256" key="1">
    <source>
        <dbReference type="ARBA" id="ARBA00004117"/>
    </source>
</evidence>
<keyword evidence="11" id="KW-1185">Reference proteome</keyword>
<dbReference type="OrthoDB" id="9804559at2"/>
<dbReference type="GO" id="GO:0009425">
    <property type="term" value="C:bacterial-type flagellum basal body"/>
    <property type="evidence" value="ECO:0007669"/>
    <property type="project" value="UniProtKB-SubCell"/>
</dbReference>
<proteinExistence type="inferred from homology"/>
<evidence type="ECO:0000259" key="9">
    <source>
        <dbReference type="Pfam" id="PF22692"/>
    </source>
</evidence>
<dbReference type="GO" id="GO:0009424">
    <property type="term" value="C:bacterial-type flagellum hook"/>
    <property type="evidence" value="ECO:0007669"/>
    <property type="project" value="TreeGrafter"/>
</dbReference>
<organism evidence="10 11">
    <name type="scientific">Thermodesulfobium acidiphilum</name>
    <dbReference type="NCBI Taxonomy" id="1794699"/>
    <lineage>
        <taxon>Bacteria</taxon>
        <taxon>Pseudomonadati</taxon>
        <taxon>Thermodesulfobiota</taxon>
        <taxon>Thermodesulfobiia</taxon>
        <taxon>Thermodesulfobiales</taxon>
        <taxon>Thermodesulfobiaceae</taxon>
        <taxon>Thermodesulfobium</taxon>
    </lineage>
</organism>
<comment type="similarity">
    <text evidence="2 5">Belongs to the flagella basal body rod proteins family.</text>
</comment>
<keyword evidence="4 5" id="KW-0975">Bacterial flagellum</keyword>
<dbReference type="InterPro" id="IPR037925">
    <property type="entry name" value="FlgE/F/G-like"/>
</dbReference>
<reference evidence="10 11" key="1">
    <citation type="submission" date="2017-04" db="EMBL/GenBank/DDBJ databases">
        <title>Genomic insights into metabolism of Thermodesulfobium acidiphilum.</title>
        <authorList>
            <person name="Toshchakov S.V."/>
            <person name="Frolov E.N."/>
            <person name="Kublanov I.V."/>
            <person name="Samarov N.I."/>
            <person name="Novikov A."/>
            <person name="Lebedinsky A.V."/>
            <person name="Bonch-Osmolovskaya E.A."/>
            <person name="Chernyh N.A."/>
        </authorList>
    </citation>
    <scope>NUCLEOTIDE SEQUENCE [LARGE SCALE GENOMIC DNA]</scope>
    <source>
        <strain evidence="10 11">3127-1</strain>
    </source>
</reference>
<protein>
    <recommendedName>
        <fullName evidence="3 5">Flagellar hook protein FlgE</fullName>
    </recommendedName>
</protein>
<dbReference type="InterPro" id="IPR001444">
    <property type="entry name" value="Flag_bb_rod_N"/>
</dbReference>
<dbReference type="Pfam" id="PF00460">
    <property type="entry name" value="Flg_bb_rod"/>
    <property type="match status" value="1"/>
</dbReference>
<dbReference type="PROSITE" id="PS00588">
    <property type="entry name" value="FLAGELLA_BB_ROD"/>
    <property type="match status" value="1"/>
</dbReference>
<dbReference type="InterPro" id="IPR019776">
    <property type="entry name" value="Flagellar_basal_body_rod_CS"/>
</dbReference>
<evidence type="ECO:0000259" key="7">
    <source>
        <dbReference type="Pfam" id="PF06429"/>
    </source>
</evidence>
<evidence type="ECO:0000259" key="6">
    <source>
        <dbReference type="Pfam" id="PF00460"/>
    </source>
</evidence>
<dbReference type="InterPro" id="IPR010930">
    <property type="entry name" value="Flg_bb/hook_C_dom"/>
</dbReference>
<keyword evidence="10" id="KW-0282">Flagellum</keyword>
<dbReference type="InterPro" id="IPR011491">
    <property type="entry name" value="FlgE_D2"/>
</dbReference>
<dbReference type="InterPro" id="IPR020013">
    <property type="entry name" value="Flagellar_FlgE/F/G"/>
</dbReference>
<dbReference type="InterPro" id="IPR053967">
    <property type="entry name" value="LlgE_F_G-like_D1"/>
</dbReference>
<feature type="domain" description="Flagellar basal-body/hook protein C-terminal" evidence="7">
    <location>
        <begin position="515"/>
        <end position="558"/>
    </location>
</feature>
<evidence type="ECO:0000259" key="8">
    <source>
        <dbReference type="Pfam" id="PF07559"/>
    </source>
</evidence>
<dbReference type="RefSeq" id="WP_108310182.1">
    <property type="nucleotide sequence ID" value="NZ_CP020921.1"/>
</dbReference>
<gene>
    <name evidence="10" type="ORF">TDSAC_1768</name>
</gene>
<dbReference type="SUPFAM" id="SSF117143">
    <property type="entry name" value="Flagellar hook protein flgE"/>
    <property type="match status" value="2"/>
</dbReference>
<evidence type="ECO:0000256" key="4">
    <source>
        <dbReference type="ARBA" id="ARBA00023143"/>
    </source>
</evidence>
<evidence type="ECO:0000313" key="10">
    <source>
        <dbReference type="EMBL" id="AWB11104.1"/>
    </source>
</evidence>
<dbReference type="PANTHER" id="PTHR30435:SF1">
    <property type="entry name" value="FLAGELLAR HOOK PROTEIN FLGE"/>
    <property type="match status" value="1"/>
</dbReference>
<feature type="domain" description="Flagellar hook protein FlgE/F/G-like D1" evidence="9">
    <location>
        <begin position="95"/>
        <end position="171"/>
    </location>
</feature>
<accession>A0A2R4W2Y2</accession>
<dbReference type="Pfam" id="PF22692">
    <property type="entry name" value="LlgE_F_G_D1"/>
    <property type="match status" value="1"/>
</dbReference>
<feature type="domain" description="Flagellar basal body rod protein N-terminal" evidence="6">
    <location>
        <begin position="6"/>
        <end position="35"/>
    </location>
</feature>
<dbReference type="Proteomes" id="UP000244792">
    <property type="component" value="Chromosome"/>
</dbReference>
<evidence type="ECO:0000256" key="3">
    <source>
        <dbReference type="ARBA" id="ARBA00019015"/>
    </source>
</evidence>
<dbReference type="PANTHER" id="PTHR30435">
    <property type="entry name" value="FLAGELLAR PROTEIN"/>
    <property type="match status" value="1"/>
</dbReference>
<comment type="function">
    <text evidence="5">A flexible structure which links the flagellar filament to the drive apparatus in the basal body.</text>
</comment>
<dbReference type="Pfam" id="PF06429">
    <property type="entry name" value="Flg_bbr_C"/>
    <property type="match status" value="1"/>
</dbReference>
<dbReference type="AlphaFoldDB" id="A0A2R4W2Y2"/>
<evidence type="ECO:0000256" key="2">
    <source>
        <dbReference type="ARBA" id="ARBA00009677"/>
    </source>
</evidence>
<dbReference type="KEGG" id="taci:TDSAC_1768"/>
<dbReference type="EMBL" id="CP020921">
    <property type="protein sequence ID" value="AWB11104.1"/>
    <property type="molecule type" value="Genomic_DNA"/>
</dbReference>
<dbReference type="GO" id="GO:0071978">
    <property type="term" value="P:bacterial-type flagellum-dependent swarming motility"/>
    <property type="evidence" value="ECO:0007669"/>
    <property type="project" value="TreeGrafter"/>
</dbReference>
<feature type="domain" description="Flagellar hook protein FlgE D2" evidence="8">
    <location>
        <begin position="176"/>
        <end position="288"/>
    </location>
</feature>
<name>A0A2R4W2Y2_THEAF</name>
<comment type="subcellular location">
    <subcellularLocation>
        <location evidence="1 5">Bacterial flagellum basal body</location>
    </subcellularLocation>
</comment>
<dbReference type="InterPro" id="IPR037058">
    <property type="entry name" value="Falgellar_hook_FlgE_sf"/>
</dbReference>
<dbReference type="Pfam" id="PF07559">
    <property type="entry name" value="FlgE_D2"/>
    <property type="match status" value="2"/>
</dbReference>
<dbReference type="GO" id="GO:0005829">
    <property type="term" value="C:cytosol"/>
    <property type="evidence" value="ECO:0007669"/>
    <property type="project" value="TreeGrafter"/>
</dbReference>
<feature type="domain" description="Flagellar hook protein FlgE D2" evidence="8">
    <location>
        <begin position="301"/>
        <end position="440"/>
    </location>
</feature>